<dbReference type="Pfam" id="PF13289">
    <property type="entry name" value="SIR2_2"/>
    <property type="match status" value="1"/>
</dbReference>
<reference evidence="1 2" key="1">
    <citation type="submission" date="2022-07" db="EMBL/GenBank/DDBJ databases">
        <title>Degradation activity of malathion, p-nitrophenol and potential low-temperature adaptation strategy of Rhodococcus sp. FXJ9.536.</title>
        <authorList>
            <person name="Huang J."/>
            <person name="Huang Y."/>
        </authorList>
    </citation>
    <scope>NUCLEOTIDE SEQUENCE [LARGE SCALE GENOMIC DNA]</scope>
    <source>
        <strain evidence="1 2">FXJ9.536</strain>
    </source>
</reference>
<dbReference type="Proteomes" id="UP001524501">
    <property type="component" value="Unassembled WGS sequence"/>
</dbReference>
<evidence type="ECO:0000313" key="1">
    <source>
        <dbReference type="EMBL" id="MCQ4118380.1"/>
    </source>
</evidence>
<accession>A0ABT1Q9I2</accession>
<organism evidence="1 2">
    <name type="scientific">Rhodococcus tibetensis</name>
    <dbReference type="NCBI Taxonomy" id="2965064"/>
    <lineage>
        <taxon>Bacteria</taxon>
        <taxon>Bacillati</taxon>
        <taxon>Actinomycetota</taxon>
        <taxon>Actinomycetes</taxon>
        <taxon>Mycobacteriales</taxon>
        <taxon>Nocardiaceae</taxon>
        <taxon>Rhodococcus</taxon>
    </lineage>
</organism>
<keyword evidence="2" id="KW-1185">Reference proteome</keyword>
<dbReference type="EMBL" id="JANFQF010000002">
    <property type="protein sequence ID" value="MCQ4118380.1"/>
    <property type="molecule type" value="Genomic_DNA"/>
</dbReference>
<dbReference type="RefSeq" id="WP_255965789.1">
    <property type="nucleotide sequence ID" value="NZ_JANFQF010000002.1"/>
</dbReference>
<comment type="caution">
    <text evidence="1">The sequence shown here is derived from an EMBL/GenBank/DDBJ whole genome shotgun (WGS) entry which is preliminary data.</text>
</comment>
<sequence length="540" mass="60272">MVVLIDRVPRHLLDELVEGSWLPIIGAGFSRNAVFRDGDPPASWAELGAALGSDIEGVDDSIGTLEAISAFEQAYGRVALIDRTSSLIRAHDAGPGPAHVAFARIGFSNVVTTNFDLLLERAYERIDKGCLPVVDETQLSTPNRYAGPRLIKFHGDINHPARMVITEDDYDRFLQVFPLLVTSVTAMLVERTGVLVGYSLDDPDTRQILALIKTRLGNMKRPLWSVQIDATPQVVNRYERRGVKVINSPGIRGRGAGEILEQFFDELAQYWRDRLPEKSVSLDDRVTADFRTPQEASRICYFAIPATLIGWYRDLLFPEVEAHGLVPVTARDVFSPPGTVSAKLDTLISRAAYVVAEVGDQSSEYEAALAIAKKPEGNVLLVAPEGHSWISPNLNRQKVLTRPVRFESNSETFVQNFREWLSSIAHRTVLKIGEPERLLVHREYGAALISAVSLLEVVLSEKFAEDPQDSPRHATLRSMLKQAERQELFASATEHAIIMESVNQRNRTIHTQSNISPVDSRRFVKAIRQFVDRLTSKEAY</sequence>
<proteinExistence type="predicted"/>
<protein>
    <submittedName>
        <fullName evidence="1">SIR2 family protein</fullName>
    </submittedName>
</protein>
<name>A0ABT1Q9I2_9NOCA</name>
<evidence type="ECO:0000313" key="2">
    <source>
        <dbReference type="Proteomes" id="UP001524501"/>
    </source>
</evidence>
<gene>
    <name evidence="1" type="ORF">NOF53_04185</name>
</gene>